<protein>
    <submittedName>
        <fullName evidence="2">Nodulation protein NodN</fullName>
    </submittedName>
</protein>
<dbReference type="CDD" id="cd03450">
    <property type="entry name" value="NodN"/>
    <property type="match status" value="1"/>
</dbReference>
<dbReference type="Gene3D" id="3.10.129.10">
    <property type="entry name" value="Hotdog Thioesterase"/>
    <property type="match status" value="1"/>
</dbReference>
<feature type="domain" description="MaoC-like" evidence="1">
    <location>
        <begin position="14"/>
        <end position="121"/>
    </location>
</feature>
<dbReference type="InterPro" id="IPR002539">
    <property type="entry name" value="MaoC-like_dom"/>
</dbReference>
<dbReference type="RefSeq" id="WP_080917868.1">
    <property type="nucleotide sequence ID" value="NZ_MDET01000001.1"/>
</dbReference>
<dbReference type="InterPro" id="IPR029069">
    <property type="entry name" value="HotDog_dom_sf"/>
</dbReference>
<keyword evidence="3" id="KW-1185">Reference proteome</keyword>
<organism evidence="2 3">
    <name type="scientific">Manganibacter manganicus</name>
    <dbReference type="NCBI Taxonomy" id="1873176"/>
    <lineage>
        <taxon>Bacteria</taxon>
        <taxon>Pseudomonadati</taxon>
        <taxon>Pseudomonadota</taxon>
        <taxon>Alphaproteobacteria</taxon>
        <taxon>Hyphomicrobiales</taxon>
        <taxon>Phyllobacteriaceae</taxon>
        <taxon>Manganibacter</taxon>
    </lineage>
</organism>
<dbReference type="PANTHER" id="PTHR42993">
    <property type="entry name" value="MAOC-LIKE DEHYDRATASE DOMAIN-CONTAINING PROTEIN"/>
    <property type="match status" value="1"/>
</dbReference>
<dbReference type="STRING" id="1873176.BFN67_01850"/>
<sequence>MTTSPPTYEQLRTMVGQELGVSPWMTVDQERIDQFAQCTGDKQWIHTDPERAHKQSPFRTTIAHGYLTLSIIGCLSQEMNVIPENTQAAFNYGLDRVRFIAPVKVGSRVRLSARLLSMEDKGPGQYLMKFANTIEIEGEEKPALTAETLAMLYERRRKVVKEG</sequence>
<accession>A0A1V8RWU4</accession>
<proteinExistence type="predicted"/>
<dbReference type="Proteomes" id="UP000191905">
    <property type="component" value="Unassembled WGS sequence"/>
</dbReference>
<dbReference type="SUPFAM" id="SSF54637">
    <property type="entry name" value="Thioesterase/thiol ester dehydrase-isomerase"/>
    <property type="match status" value="1"/>
</dbReference>
<reference evidence="2 3" key="1">
    <citation type="journal article" date="2016" name="Int. J. Syst. Evol. Microbiol.">
        <title>Pseudaminobacter manganicus sp. nov., isolated from sludge of a manganese mine.</title>
        <authorList>
            <person name="Li J."/>
            <person name="Huang J."/>
            <person name="Liao S."/>
            <person name="Wang G."/>
        </authorList>
    </citation>
    <scope>NUCLEOTIDE SEQUENCE [LARGE SCALE GENOMIC DNA]</scope>
    <source>
        <strain evidence="2 3">JH-7</strain>
    </source>
</reference>
<evidence type="ECO:0000313" key="3">
    <source>
        <dbReference type="Proteomes" id="UP000191905"/>
    </source>
</evidence>
<comment type="caution">
    <text evidence="2">The sequence shown here is derived from an EMBL/GenBank/DDBJ whole genome shotgun (WGS) entry which is preliminary data.</text>
</comment>
<dbReference type="PANTHER" id="PTHR42993:SF1">
    <property type="entry name" value="MAOC-LIKE DEHYDRATASE DOMAIN-CONTAINING PROTEIN"/>
    <property type="match status" value="1"/>
</dbReference>
<evidence type="ECO:0000259" key="1">
    <source>
        <dbReference type="Pfam" id="PF01575"/>
    </source>
</evidence>
<dbReference type="AlphaFoldDB" id="A0A1V8RWU4"/>
<evidence type="ECO:0000313" key="2">
    <source>
        <dbReference type="EMBL" id="OQM77604.1"/>
    </source>
</evidence>
<dbReference type="Pfam" id="PF01575">
    <property type="entry name" value="MaoC_dehydratas"/>
    <property type="match status" value="1"/>
</dbReference>
<name>A0A1V8RWU4_9HYPH</name>
<dbReference type="OrthoDB" id="9801735at2"/>
<dbReference type="InterPro" id="IPR039375">
    <property type="entry name" value="NodN-like"/>
</dbReference>
<dbReference type="EMBL" id="MDET01000001">
    <property type="protein sequence ID" value="OQM77604.1"/>
    <property type="molecule type" value="Genomic_DNA"/>
</dbReference>
<gene>
    <name evidence="2" type="ORF">BFN67_01850</name>
</gene>